<evidence type="ECO:0000256" key="2">
    <source>
        <dbReference type="ARBA" id="ARBA00009695"/>
    </source>
</evidence>
<evidence type="ECO:0000259" key="7">
    <source>
        <dbReference type="Pfam" id="PF21981"/>
    </source>
</evidence>
<dbReference type="EMBL" id="JACJJW010000026">
    <property type="protein sequence ID" value="MBM6759008.1"/>
    <property type="molecule type" value="Genomic_DNA"/>
</dbReference>
<evidence type="ECO:0000313" key="8">
    <source>
        <dbReference type="EMBL" id="MBM6759008.1"/>
    </source>
</evidence>
<dbReference type="InterPro" id="IPR053925">
    <property type="entry name" value="RecX_HTH_3rd"/>
</dbReference>
<dbReference type="InterPro" id="IPR053924">
    <property type="entry name" value="RecX_HTH_2nd"/>
</dbReference>
<dbReference type="InterPro" id="IPR003783">
    <property type="entry name" value="Regulatory_RecX"/>
</dbReference>
<proteinExistence type="inferred from homology"/>
<feature type="domain" description="RecX third three-helical" evidence="7">
    <location>
        <begin position="106"/>
        <end position="149"/>
    </location>
</feature>
<accession>A0ABS2EXF8</accession>
<dbReference type="HAMAP" id="MF_01114">
    <property type="entry name" value="RecX"/>
    <property type="match status" value="1"/>
</dbReference>
<dbReference type="InterPro" id="IPR036388">
    <property type="entry name" value="WH-like_DNA-bd_sf"/>
</dbReference>
<keyword evidence="4 5" id="KW-0963">Cytoplasm</keyword>
<gene>
    <name evidence="5" type="primary">recX</name>
    <name evidence="8" type="ORF">H6A31_10020</name>
</gene>
<comment type="subcellular location">
    <subcellularLocation>
        <location evidence="1 5">Cytoplasm</location>
    </subcellularLocation>
</comment>
<evidence type="ECO:0000256" key="3">
    <source>
        <dbReference type="ARBA" id="ARBA00018111"/>
    </source>
</evidence>
<evidence type="ECO:0000259" key="6">
    <source>
        <dbReference type="Pfam" id="PF02631"/>
    </source>
</evidence>
<name>A0ABS2EXF8_9BACE</name>
<dbReference type="PANTHER" id="PTHR33602:SF1">
    <property type="entry name" value="REGULATORY PROTEIN RECX FAMILY PROTEIN"/>
    <property type="match status" value="1"/>
</dbReference>
<dbReference type="Pfam" id="PF21981">
    <property type="entry name" value="RecX_HTH3"/>
    <property type="match status" value="1"/>
</dbReference>
<evidence type="ECO:0000256" key="4">
    <source>
        <dbReference type="ARBA" id="ARBA00022490"/>
    </source>
</evidence>
<dbReference type="Proteomes" id="UP000703295">
    <property type="component" value="Unassembled WGS sequence"/>
</dbReference>
<comment type="function">
    <text evidence="5">Modulates RecA activity.</text>
</comment>
<feature type="domain" description="RecX second three-helical" evidence="6">
    <location>
        <begin position="57"/>
        <end position="96"/>
    </location>
</feature>
<organism evidence="8 9">
    <name type="scientific">Bacteroides mediterraneensis</name>
    <dbReference type="NCBI Taxonomy" id="1841856"/>
    <lineage>
        <taxon>Bacteria</taxon>
        <taxon>Pseudomonadati</taxon>
        <taxon>Bacteroidota</taxon>
        <taxon>Bacteroidia</taxon>
        <taxon>Bacteroidales</taxon>
        <taxon>Bacteroidaceae</taxon>
        <taxon>Bacteroides</taxon>
    </lineage>
</organism>
<evidence type="ECO:0000256" key="5">
    <source>
        <dbReference type="HAMAP-Rule" id="MF_01114"/>
    </source>
</evidence>
<protein>
    <recommendedName>
        <fullName evidence="3 5">Regulatory protein RecX</fullName>
    </recommendedName>
</protein>
<sequence length="159" mass="18804">MRELSEAEIKSKAEAYCSAVERCPSEVEEKIRKWGASEEVTAQIMAHLHRERYLDAARFCRFYVRDKYRFNQWGRMKIAQMLRMKGLSDGDIQTGLEEIDAEEYDGILKKLLKQKMKSIKAANDYERSMKLIRFAMGRGFTLEEIRRYVNQLDPDEDFD</sequence>
<dbReference type="Pfam" id="PF02631">
    <property type="entry name" value="RecX_HTH2"/>
    <property type="match status" value="1"/>
</dbReference>
<comment type="caution">
    <text evidence="8">The sequence shown here is derived from an EMBL/GenBank/DDBJ whole genome shotgun (WGS) entry which is preliminary data.</text>
</comment>
<reference evidence="8 9" key="1">
    <citation type="journal article" date="2021" name="Sci. Rep.">
        <title>The distribution of antibiotic resistance genes in chicken gut microbiota commensals.</title>
        <authorList>
            <person name="Juricova H."/>
            <person name="Matiasovicova J."/>
            <person name="Kubasova T."/>
            <person name="Cejkova D."/>
            <person name="Rychlik I."/>
        </authorList>
    </citation>
    <scope>NUCLEOTIDE SEQUENCE [LARGE SCALE GENOMIC DNA]</scope>
    <source>
        <strain evidence="8 9">An801</strain>
    </source>
</reference>
<dbReference type="Gene3D" id="1.10.10.10">
    <property type="entry name" value="Winged helix-like DNA-binding domain superfamily/Winged helix DNA-binding domain"/>
    <property type="match status" value="2"/>
</dbReference>
<dbReference type="PANTHER" id="PTHR33602">
    <property type="entry name" value="REGULATORY PROTEIN RECX FAMILY PROTEIN"/>
    <property type="match status" value="1"/>
</dbReference>
<dbReference type="RefSeq" id="WP_204476180.1">
    <property type="nucleotide sequence ID" value="NZ_JACJJW010000026.1"/>
</dbReference>
<keyword evidence="9" id="KW-1185">Reference proteome</keyword>
<comment type="similarity">
    <text evidence="2 5">Belongs to the RecX family.</text>
</comment>
<evidence type="ECO:0000313" key="9">
    <source>
        <dbReference type="Proteomes" id="UP000703295"/>
    </source>
</evidence>
<evidence type="ECO:0000256" key="1">
    <source>
        <dbReference type="ARBA" id="ARBA00004496"/>
    </source>
</evidence>